<sequence>MEALEATKSDSAKLRLKTATKDFSDSLVIGVGGFGKVYRGEIVGGSTSVAIKRGSRLSNQGVHEFRTEIDMLSKLRHRHLVSLVGYCDEKDEMILVYDYMANGTLRDHLYKTQNPPLSWKQRLDICIGAARGFHYLHTGAKPSIIHRDVKTTNILLDDKWVAKVSDYGLCKAIPELDCTHVSTAVKGSFGYLDPEYFWKQKLTEKSDVYSFGVVLFEVLCGRPALDRSLPEEQVVRITLQIIDQIIDRSLPEDLRWIVHSPKSSSASKTA</sequence>
<dbReference type="PANTHER" id="PTHR27003">
    <property type="entry name" value="OS07G0166700 PROTEIN"/>
    <property type="match status" value="1"/>
</dbReference>
<dbReference type="GO" id="GO:0009506">
    <property type="term" value="C:plasmodesma"/>
    <property type="evidence" value="ECO:0007669"/>
    <property type="project" value="TreeGrafter"/>
</dbReference>
<dbReference type="GO" id="GO:0005524">
    <property type="term" value="F:ATP binding"/>
    <property type="evidence" value="ECO:0007669"/>
    <property type="project" value="UniProtKB-UniRule"/>
</dbReference>
<dbReference type="InterPro" id="IPR011009">
    <property type="entry name" value="Kinase-like_dom_sf"/>
</dbReference>
<dbReference type="InterPro" id="IPR000719">
    <property type="entry name" value="Prot_kinase_dom"/>
</dbReference>
<keyword evidence="1 7" id="KW-0723">Serine/threonine-protein kinase</keyword>
<keyword evidence="5 6" id="KW-0067">ATP-binding</keyword>
<name>A0AAV9C676_ACOCL</name>
<dbReference type="GO" id="GO:0004714">
    <property type="term" value="F:transmembrane receptor protein tyrosine kinase activity"/>
    <property type="evidence" value="ECO:0007669"/>
    <property type="project" value="InterPro"/>
</dbReference>
<dbReference type="Gene3D" id="1.10.510.10">
    <property type="entry name" value="Transferase(Phosphotransferase) domain 1"/>
    <property type="match status" value="1"/>
</dbReference>
<reference evidence="9" key="1">
    <citation type="journal article" date="2023" name="Nat. Commun.">
        <title>Diploid and tetraploid genomes of Acorus and the evolution of monocots.</title>
        <authorList>
            <person name="Ma L."/>
            <person name="Liu K.W."/>
            <person name="Li Z."/>
            <person name="Hsiao Y.Y."/>
            <person name="Qi Y."/>
            <person name="Fu T."/>
            <person name="Tang G.D."/>
            <person name="Zhang D."/>
            <person name="Sun W.H."/>
            <person name="Liu D.K."/>
            <person name="Li Y."/>
            <person name="Chen G.Z."/>
            <person name="Liu X.D."/>
            <person name="Liao X.Y."/>
            <person name="Jiang Y.T."/>
            <person name="Yu X."/>
            <person name="Hao Y."/>
            <person name="Huang J."/>
            <person name="Zhao X.W."/>
            <person name="Ke S."/>
            <person name="Chen Y.Y."/>
            <person name="Wu W.L."/>
            <person name="Hsu J.L."/>
            <person name="Lin Y.F."/>
            <person name="Huang M.D."/>
            <person name="Li C.Y."/>
            <person name="Huang L."/>
            <person name="Wang Z.W."/>
            <person name="Zhao X."/>
            <person name="Zhong W.Y."/>
            <person name="Peng D.H."/>
            <person name="Ahmad S."/>
            <person name="Lan S."/>
            <person name="Zhang J.S."/>
            <person name="Tsai W.C."/>
            <person name="Van de Peer Y."/>
            <person name="Liu Z.J."/>
        </authorList>
    </citation>
    <scope>NUCLEOTIDE SEQUENCE</scope>
    <source>
        <strain evidence="9">CP</strain>
    </source>
</reference>
<dbReference type="PROSITE" id="PS00108">
    <property type="entry name" value="PROTEIN_KINASE_ST"/>
    <property type="match status" value="1"/>
</dbReference>
<dbReference type="Proteomes" id="UP001180020">
    <property type="component" value="Unassembled WGS sequence"/>
</dbReference>
<dbReference type="GO" id="GO:0004674">
    <property type="term" value="F:protein serine/threonine kinase activity"/>
    <property type="evidence" value="ECO:0007669"/>
    <property type="project" value="UniProtKB-KW"/>
</dbReference>
<comment type="caution">
    <text evidence="9">The sequence shown here is derived from an EMBL/GenBank/DDBJ whole genome shotgun (WGS) entry which is preliminary data.</text>
</comment>
<keyword evidence="4 9" id="KW-0418">Kinase</keyword>
<keyword evidence="10" id="KW-1185">Reference proteome</keyword>
<evidence type="ECO:0000256" key="4">
    <source>
        <dbReference type="ARBA" id="ARBA00022777"/>
    </source>
</evidence>
<dbReference type="PROSITE" id="PS00107">
    <property type="entry name" value="PROTEIN_KINASE_ATP"/>
    <property type="match status" value="1"/>
</dbReference>
<keyword evidence="3 6" id="KW-0547">Nucleotide-binding</keyword>
<dbReference type="SMART" id="SM00220">
    <property type="entry name" value="S_TKc"/>
    <property type="match status" value="1"/>
</dbReference>
<keyword evidence="9" id="KW-0675">Receptor</keyword>
<dbReference type="PROSITE" id="PS50011">
    <property type="entry name" value="PROTEIN_KINASE_DOM"/>
    <property type="match status" value="1"/>
</dbReference>
<dbReference type="FunFam" id="3.30.200.20:FF:000039">
    <property type="entry name" value="receptor-like protein kinase FERONIA"/>
    <property type="match status" value="1"/>
</dbReference>
<organism evidence="9 10">
    <name type="scientific">Acorus calamus</name>
    <name type="common">Sweet flag</name>
    <dbReference type="NCBI Taxonomy" id="4465"/>
    <lineage>
        <taxon>Eukaryota</taxon>
        <taxon>Viridiplantae</taxon>
        <taxon>Streptophyta</taxon>
        <taxon>Embryophyta</taxon>
        <taxon>Tracheophyta</taxon>
        <taxon>Spermatophyta</taxon>
        <taxon>Magnoliopsida</taxon>
        <taxon>Liliopsida</taxon>
        <taxon>Acoraceae</taxon>
        <taxon>Acorus</taxon>
    </lineage>
</organism>
<proteinExistence type="inferred from homology"/>
<dbReference type="Pfam" id="PF07714">
    <property type="entry name" value="PK_Tyr_Ser-Thr"/>
    <property type="match status" value="1"/>
</dbReference>
<feature type="domain" description="Protein kinase" evidence="8">
    <location>
        <begin position="23"/>
        <end position="270"/>
    </location>
</feature>
<evidence type="ECO:0000256" key="7">
    <source>
        <dbReference type="RuleBase" id="RU000304"/>
    </source>
</evidence>
<accession>A0AAV9C676</accession>
<evidence type="ECO:0000256" key="6">
    <source>
        <dbReference type="PROSITE-ProRule" id="PRU10141"/>
    </source>
</evidence>
<evidence type="ECO:0000256" key="1">
    <source>
        <dbReference type="ARBA" id="ARBA00022527"/>
    </source>
</evidence>
<dbReference type="SUPFAM" id="SSF56112">
    <property type="entry name" value="Protein kinase-like (PK-like)"/>
    <property type="match status" value="1"/>
</dbReference>
<feature type="binding site" evidence="6">
    <location>
        <position position="52"/>
    </location>
    <ligand>
        <name>ATP</name>
        <dbReference type="ChEBI" id="CHEBI:30616"/>
    </ligand>
</feature>
<dbReference type="AlphaFoldDB" id="A0AAV9C676"/>
<dbReference type="InterPro" id="IPR045272">
    <property type="entry name" value="ANXUR1/2-like"/>
</dbReference>
<dbReference type="CDD" id="cd14066">
    <property type="entry name" value="STKc_IRAK"/>
    <property type="match status" value="1"/>
</dbReference>
<evidence type="ECO:0000256" key="5">
    <source>
        <dbReference type="ARBA" id="ARBA00022840"/>
    </source>
</evidence>
<dbReference type="InterPro" id="IPR001245">
    <property type="entry name" value="Ser-Thr/Tyr_kinase_cat_dom"/>
</dbReference>
<evidence type="ECO:0000256" key="2">
    <source>
        <dbReference type="ARBA" id="ARBA00022679"/>
    </source>
</evidence>
<comment type="similarity">
    <text evidence="7">Belongs to the protein kinase superfamily.</text>
</comment>
<dbReference type="Gene3D" id="3.30.200.20">
    <property type="entry name" value="Phosphorylase Kinase, domain 1"/>
    <property type="match status" value="1"/>
</dbReference>
<evidence type="ECO:0000313" key="10">
    <source>
        <dbReference type="Proteomes" id="UP001180020"/>
    </source>
</evidence>
<dbReference type="PANTHER" id="PTHR27003:SF460">
    <property type="entry name" value="RECEPTOR-LIKE PROTEIN KINASE FERONIA"/>
    <property type="match status" value="1"/>
</dbReference>
<evidence type="ECO:0000259" key="8">
    <source>
        <dbReference type="PROSITE" id="PS50011"/>
    </source>
</evidence>
<reference evidence="9" key="2">
    <citation type="submission" date="2023-06" db="EMBL/GenBank/DDBJ databases">
        <authorList>
            <person name="Ma L."/>
            <person name="Liu K.-W."/>
            <person name="Li Z."/>
            <person name="Hsiao Y.-Y."/>
            <person name="Qi Y."/>
            <person name="Fu T."/>
            <person name="Tang G."/>
            <person name="Zhang D."/>
            <person name="Sun W.-H."/>
            <person name="Liu D.-K."/>
            <person name="Li Y."/>
            <person name="Chen G.-Z."/>
            <person name="Liu X.-D."/>
            <person name="Liao X.-Y."/>
            <person name="Jiang Y.-T."/>
            <person name="Yu X."/>
            <person name="Hao Y."/>
            <person name="Huang J."/>
            <person name="Zhao X.-W."/>
            <person name="Ke S."/>
            <person name="Chen Y.-Y."/>
            <person name="Wu W.-L."/>
            <person name="Hsu J.-L."/>
            <person name="Lin Y.-F."/>
            <person name="Huang M.-D."/>
            <person name="Li C.-Y."/>
            <person name="Huang L."/>
            <person name="Wang Z.-W."/>
            <person name="Zhao X."/>
            <person name="Zhong W.-Y."/>
            <person name="Peng D.-H."/>
            <person name="Ahmad S."/>
            <person name="Lan S."/>
            <person name="Zhang J.-S."/>
            <person name="Tsai W.-C."/>
            <person name="Van De Peer Y."/>
            <person name="Liu Z.-J."/>
        </authorList>
    </citation>
    <scope>NUCLEOTIDE SEQUENCE</scope>
    <source>
        <strain evidence="9">CP</strain>
        <tissue evidence="9">Leaves</tissue>
    </source>
</reference>
<dbReference type="GO" id="GO:0005886">
    <property type="term" value="C:plasma membrane"/>
    <property type="evidence" value="ECO:0007669"/>
    <property type="project" value="TreeGrafter"/>
</dbReference>
<keyword evidence="2" id="KW-0808">Transferase</keyword>
<dbReference type="InterPro" id="IPR008271">
    <property type="entry name" value="Ser/Thr_kinase_AS"/>
</dbReference>
<protein>
    <submittedName>
        <fullName evidence="9">Receptor-like protein kinase FERONIA</fullName>
    </submittedName>
</protein>
<dbReference type="PIRSF" id="PIRSF000654">
    <property type="entry name" value="Integrin-linked_kinase"/>
    <property type="match status" value="1"/>
</dbReference>
<gene>
    <name evidence="9" type="primary">FER</name>
    <name evidence="9" type="ORF">QJS10_CPB21g01685</name>
</gene>
<dbReference type="InterPro" id="IPR017441">
    <property type="entry name" value="Protein_kinase_ATP_BS"/>
</dbReference>
<evidence type="ECO:0000256" key="3">
    <source>
        <dbReference type="ARBA" id="ARBA00022741"/>
    </source>
</evidence>
<evidence type="ECO:0000313" key="9">
    <source>
        <dbReference type="EMBL" id="KAK1284210.1"/>
    </source>
</evidence>
<dbReference type="EMBL" id="JAUJYO010000021">
    <property type="protein sequence ID" value="KAK1284210.1"/>
    <property type="molecule type" value="Genomic_DNA"/>
</dbReference>